<keyword evidence="9 11" id="KW-0472">Membrane</keyword>
<keyword evidence="3" id="KW-0813">Transport</keyword>
<evidence type="ECO:0000256" key="3">
    <source>
        <dbReference type="ARBA" id="ARBA00022448"/>
    </source>
</evidence>
<feature type="compositionally biased region" description="Polar residues" evidence="10">
    <location>
        <begin position="96"/>
        <end position="107"/>
    </location>
</feature>
<dbReference type="Proteomes" id="UP000051236">
    <property type="component" value="Unassembled WGS sequence"/>
</dbReference>
<dbReference type="PATRIC" id="fig|1423734.3.peg.333"/>
<dbReference type="SMART" id="SM01323">
    <property type="entry name" value="YajC"/>
    <property type="match status" value="1"/>
</dbReference>
<comment type="similarity">
    <text evidence="2">Belongs to the YajC family.</text>
</comment>
<reference evidence="12 13" key="1">
    <citation type="journal article" date="2015" name="Genome Announc.">
        <title>Expanding the biotechnology potential of lactobacilli through comparative genomics of 213 strains and associated genera.</title>
        <authorList>
            <person name="Sun Z."/>
            <person name="Harris H.M."/>
            <person name="McCann A."/>
            <person name="Guo C."/>
            <person name="Argimon S."/>
            <person name="Zhang W."/>
            <person name="Yang X."/>
            <person name="Jeffery I.B."/>
            <person name="Cooney J.C."/>
            <person name="Kagawa T.F."/>
            <person name="Liu W."/>
            <person name="Song Y."/>
            <person name="Salvetti E."/>
            <person name="Wrobel A."/>
            <person name="Rasinkangas P."/>
            <person name="Parkhill J."/>
            <person name="Rea M.C."/>
            <person name="O'Sullivan O."/>
            <person name="Ritari J."/>
            <person name="Douillard F.P."/>
            <person name="Paul Ross R."/>
            <person name="Yang R."/>
            <person name="Briner A.E."/>
            <person name="Felis G.E."/>
            <person name="de Vos W.M."/>
            <person name="Barrangou R."/>
            <person name="Klaenhammer T.R."/>
            <person name="Caufield P.W."/>
            <person name="Cui Y."/>
            <person name="Zhang H."/>
            <person name="O'Toole P.W."/>
        </authorList>
    </citation>
    <scope>NUCLEOTIDE SEQUENCE [LARGE SCALE GENOMIC DNA]</scope>
    <source>
        <strain evidence="12 13">DSM 18527</strain>
    </source>
</reference>
<dbReference type="PANTHER" id="PTHR33909">
    <property type="entry name" value="SEC TRANSLOCON ACCESSORY COMPLEX SUBUNIT YAJC"/>
    <property type="match status" value="1"/>
</dbReference>
<name>A0A0R1XUT1_9LACO</name>
<evidence type="ECO:0000256" key="6">
    <source>
        <dbReference type="ARBA" id="ARBA00022927"/>
    </source>
</evidence>
<accession>A0A0R1XUT1</accession>
<organism evidence="12 13">
    <name type="scientific">Agrilactobacillus composti DSM 18527 = JCM 14202</name>
    <dbReference type="NCBI Taxonomy" id="1423734"/>
    <lineage>
        <taxon>Bacteria</taxon>
        <taxon>Bacillati</taxon>
        <taxon>Bacillota</taxon>
        <taxon>Bacilli</taxon>
        <taxon>Lactobacillales</taxon>
        <taxon>Lactobacillaceae</taxon>
        <taxon>Agrilactobacillus</taxon>
    </lineage>
</organism>
<evidence type="ECO:0000256" key="7">
    <source>
        <dbReference type="ARBA" id="ARBA00022989"/>
    </source>
</evidence>
<evidence type="ECO:0000256" key="1">
    <source>
        <dbReference type="ARBA" id="ARBA00004162"/>
    </source>
</evidence>
<dbReference type="AlphaFoldDB" id="A0A0R1XUT1"/>
<feature type="region of interest" description="Disordered" evidence="10">
    <location>
        <begin position="96"/>
        <end position="142"/>
    </location>
</feature>
<keyword evidence="6" id="KW-0653">Protein transport</keyword>
<dbReference type="InterPro" id="IPR003849">
    <property type="entry name" value="Preprotein_translocase_YajC"/>
</dbReference>
<dbReference type="Pfam" id="PF02699">
    <property type="entry name" value="YajC"/>
    <property type="match status" value="1"/>
</dbReference>
<dbReference type="EMBL" id="AZGA01000070">
    <property type="protein sequence ID" value="KRM32468.1"/>
    <property type="molecule type" value="Genomic_DNA"/>
</dbReference>
<evidence type="ECO:0000256" key="4">
    <source>
        <dbReference type="ARBA" id="ARBA00022475"/>
    </source>
</evidence>
<keyword evidence="4" id="KW-1003">Cell membrane</keyword>
<keyword evidence="13" id="KW-1185">Reference proteome</keyword>
<dbReference type="GO" id="GO:0005886">
    <property type="term" value="C:plasma membrane"/>
    <property type="evidence" value="ECO:0007669"/>
    <property type="project" value="UniProtKB-SubCell"/>
</dbReference>
<protein>
    <recommendedName>
        <fullName evidence="14">Preprotein translocase subunit YajC</fullName>
    </recommendedName>
</protein>
<comment type="caution">
    <text evidence="12">The sequence shown here is derived from an EMBL/GenBank/DDBJ whole genome shotgun (WGS) entry which is preliminary data.</text>
</comment>
<evidence type="ECO:0008006" key="14">
    <source>
        <dbReference type="Google" id="ProtNLM"/>
    </source>
</evidence>
<sequence>MQLNFLAAGSSSWSFILILVAMGVVMYFSMIRPQKKQQQKRQEMMNQMKKGDKIITIGGLHGVIDTLDNDAKTVVIDSDGVYLTFNLSAIRQVEPTTANIPGVTSTPEAKVEDQTDNKTDDKPDASEAADAKSAENDQKADK</sequence>
<evidence type="ECO:0000256" key="2">
    <source>
        <dbReference type="ARBA" id="ARBA00006742"/>
    </source>
</evidence>
<feature type="transmembrane region" description="Helical" evidence="11">
    <location>
        <begin position="12"/>
        <end position="31"/>
    </location>
</feature>
<keyword evidence="5 11" id="KW-0812">Transmembrane</keyword>
<keyword evidence="8" id="KW-0811">Translocation</keyword>
<keyword evidence="7 11" id="KW-1133">Transmembrane helix</keyword>
<evidence type="ECO:0000256" key="5">
    <source>
        <dbReference type="ARBA" id="ARBA00022692"/>
    </source>
</evidence>
<dbReference type="STRING" id="1423734.FC83_GL000333"/>
<dbReference type="PRINTS" id="PR01853">
    <property type="entry name" value="YAJCTRNLCASE"/>
</dbReference>
<evidence type="ECO:0000256" key="8">
    <source>
        <dbReference type="ARBA" id="ARBA00023010"/>
    </source>
</evidence>
<dbReference type="NCBIfam" id="TIGR00739">
    <property type="entry name" value="yajC"/>
    <property type="match status" value="1"/>
</dbReference>
<feature type="compositionally biased region" description="Basic and acidic residues" evidence="10">
    <location>
        <begin position="109"/>
        <end position="142"/>
    </location>
</feature>
<evidence type="ECO:0000313" key="13">
    <source>
        <dbReference type="Proteomes" id="UP000051236"/>
    </source>
</evidence>
<comment type="subcellular location">
    <subcellularLocation>
        <location evidence="1">Cell membrane</location>
        <topology evidence="1">Single-pass membrane protein</topology>
    </subcellularLocation>
</comment>
<evidence type="ECO:0000313" key="12">
    <source>
        <dbReference type="EMBL" id="KRM32468.1"/>
    </source>
</evidence>
<evidence type="ECO:0000256" key="11">
    <source>
        <dbReference type="SAM" id="Phobius"/>
    </source>
</evidence>
<dbReference type="eggNOG" id="COG1862">
    <property type="taxonomic scope" value="Bacteria"/>
</dbReference>
<dbReference type="GO" id="GO:0015031">
    <property type="term" value="P:protein transport"/>
    <property type="evidence" value="ECO:0007669"/>
    <property type="project" value="UniProtKB-KW"/>
</dbReference>
<evidence type="ECO:0000256" key="9">
    <source>
        <dbReference type="ARBA" id="ARBA00023136"/>
    </source>
</evidence>
<dbReference type="PANTHER" id="PTHR33909:SF1">
    <property type="entry name" value="SEC TRANSLOCON ACCESSORY COMPLEX SUBUNIT YAJC"/>
    <property type="match status" value="1"/>
</dbReference>
<proteinExistence type="inferred from homology"/>
<evidence type="ECO:0000256" key="10">
    <source>
        <dbReference type="SAM" id="MobiDB-lite"/>
    </source>
</evidence>
<gene>
    <name evidence="12" type="ORF">FC83_GL000333</name>
</gene>